<protein>
    <submittedName>
        <fullName evidence="4">BN860_00540g1_1</fullName>
    </submittedName>
</protein>
<dbReference type="InterPro" id="IPR036291">
    <property type="entry name" value="NAD(P)-bd_dom_sf"/>
</dbReference>
<dbReference type="CDD" id="cd05227">
    <property type="entry name" value="AR_SDR_e"/>
    <property type="match status" value="1"/>
</dbReference>
<keyword evidence="5" id="KW-1185">Reference proteome</keyword>
<dbReference type="Gene3D" id="3.40.50.720">
    <property type="entry name" value="NAD(P)-binding Rossmann-like Domain"/>
    <property type="match status" value="1"/>
</dbReference>
<dbReference type="PANTHER" id="PTHR10366">
    <property type="entry name" value="NAD DEPENDENT EPIMERASE/DEHYDRATASE"/>
    <property type="match status" value="1"/>
</dbReference>
<evidence type="ECO:0000313" key="4">
    <source>
        <dbReference type="EMBL" id="CDF88023.1"/>
    </source>
</evidence>
<evidence type="ECO:0000313" key="5">
    <source>
        <dbReference type="Proteomes" id="UP000019375"/>
    </source>
</evidence>
<dbReference type="OrthoDB" id="2735536at2759"/>
<dbReference type="Pfam" id="PF01370">
    <property type="entry name" value="Epimerase"/>
    <property type="match status" value="1"/>
</dbReference>
<dbReference type="InterPro" id="IPR001509">
    <property type="entry name" value="Epimerase_deHydtase"/>
</dbReference>
<evidence type="ECO:0000256" key="2">
    <source>
        <dbReference type="ARBA" id="ARBA00023445"/>
    </source>
</evidence>
<name>A0A8J2X5V0_ZYGB2</name>
<evidence type="ECO:0000256" key="1">
    <source>
        <dbReference type="ARBA" id="ARBA00023002"/>
    </source>
</evidence>
<reference evidence="5" key="1">
    <citation type="journal article" date="2013" name="Genome Announc.">
        <title>Genome sequence of the food spoilage yeast Zygosaccharomyces bailii CLIB 213(T).</title>
        <authorList>
            <person name="Galeote V."/>
            <person name="Bigey F."/>
            <person name="Devillers H."/>
            <person name="Neuveglise C."/>
            <person name="Dequin S."/>
        </authorList>
    </citation>
    <scope>NUCLEOTIDE SEQUENCE [LARGE SCALE GENOMIC DNA]</scope>
    <source>
        <strain evidence="5">CLIB 213 / ATCC 58445 / CBS 680 / CCRC 21525 / NBRC 1098 / NCYC 1416 / NRRL Y-2227</strain>
    </source>
</reference>
<dbReference type="Proteomes" id="UP000019375">
    <property type="component" value="Unassembled WGS sequence"/>
</dbReference>
<dbReference type="FunFam" id="3.40.50.720:FF:000191">
    <property type="entry name" value="Methylglyoxal reductase (NADPH-dependent)"/>
    <property type="match status" value="1"/>
</dbReference>
<proteinExistence type="inferred from homology"/>
<dbReference type="EMBL" id="HG316455">
    <property type="protein sequence ID" value="CDF88023.1"/>
    <property type="molecule type" value="Genomic_DNA"/>
</dbReference>
<dbReference type="GO" id="GO:0016616">
    <property type="term" value="F:oxidoreductase activity, acting on the CH-OH group of donors, NAD or NADP as acceptor"/>
    <property type="evidence" value="ECO:0007669"/>
    <property type="project" value="TreeGrafter"/>
</dbReference>
<dbReference type="InterPro" id="IPR050425">
    <property type="entry name" value="NAD(P)_dehydrat-like"/>
</dbReference>
<accession>A0A8J2X5V0</accession>
<gene>
    <name evidence="4" type="ORF">BN860_00540g</name>
</gene>
<comment type="similarity">
    <text evidence="2">Belongs to the NAD(P)-dependent epimerase/dehydratase family. Dihydroflavonol-4-reductase subfamily.</text>
</comment>
<sequence length="343" mass="38285">MAVLVTGATGFIAQYVVDYLLKEKYQIIGTVRSQEKAEKLHRQFGNDPRLSFEIVEDISSLNAFDQLFEKRANEIQIVLHTASPVHFDTKEYEKDLLIPALHGTQGILNSIKKYGAHTVERVVITSSFAAILDVSRFSDGKAVYTEKDWNPATWEGCQTDGMNAYCASKKFAEEYAWKFLEENKDLVKFKLSTVNPTFVFGPQKFEEDVKGHLNTSNEIINALLHSQPGSTKLEPDYHAEYVDVRDVAKAHLVAFQKEETAGQRLGLNNGPFSSQAVVDILNSKFPQLKGKIAVGPHPGQPDPTPGCSFDNSHSKKILGFPFISLEQAVYDTVAQILKKEGKM</sequence>
<evidence type="ECO:0000259" key="3">
    <source>
        <dbReference type="Pfam" id="PF01370"/>
    </source>
</evidence>
<dbReference type="PANTHER" id="PTHR10366:SF844">
    <property type="entry name" value="NADPH-DEPENDENT METHYLGLYOXAL REDUCTASE GRE2"/>
    <property type="match status" value="1"/>
</dbReference>
<organism evidence="4 5">
    <name type="scientific">Zygosaccharomyces bailii (strain CLIB 213 / ATCC 58445 / CBS 680 / BCRC 21525 / NBRC 1098 / NCYC 1416 / NRRL Y-2227)</name>
    <dbReference type="NCBI Taxonomy" id="1333698"/>
    <lineage>
        <taxon>Eukaryota</taxon>
        <taxon>Fungi</taxon>
        <taxon>Dikarya</taxon>
        <taxon>Ascomycota</taxon>
        <taxon>Saccharomycotina</taxon>
        <taxon>Saccharomycetes</taxon>
        <taxon>Saccharomycetales</taxon>
        <taxon>Saccharomycetaceae</taxon>
        <taxon>Zygosaccharomyces</taxon>
    </lineage>
</organism>
<dbReference type="AlphaFoldDB" id="A0A8J2X5V0"/>
<dbReference type="SUPFAM" id="SSF51735">
    <property type="entry name" value="NAD(P)-binding Rossmann-fold domains"/>
    <property type="match status" value="1"/>
</dbReference>
<feature type="domain" description="NAD-dependent epimerase/dehydratase" evidence="3">
    <location>
        <begin position="3"/>
        <end position="260"/>
    </location>
</feature>
<keyword evidence="1" id="KW-0560">Oxidoreductase</keyword>